<dbReference type="Proteomes" id="UP000179920">
    <property type="component" value="Chromosome XIII"/>
</dbReference>
<sequence length="114" mass="12941">MPELACLLETIERLLEMVALPVVLVHFEHRRDPYMDYLVYLSVQERGAHVELSDMESVSMGEGKEYTHRLEANDRTEGLCHRVCAEDLKRASGVDDLIGCAVCINCEINRSKGF</sequence>
<organism evidence="1 2">
    <name type="scientific">Ustilago bromivora</name>
    <dbReference type="NCBI Taxonomy" id="307758"/>
    <lineage>
        <taxon>Eukaryota</taxon>
        <taxon>Fungi</taxon>
        <taxon>Dikarya</taxon>
        <taxon>Basidiomycota</taxon>
        <taxon>Ustilaginomycotina</taxon>
        <taxon>Ustilaginomycetes</taxon>
        <taxon>Ustilaginales</taxon>
        <taxon>Ustilaginaceae</taxon>
        <taxon>Ustilago</taxon>
    </lineage>
</organism>
<name>A0A1K0G911_9BASI</name>
<dbReference type="EMBL" id="LT558129">
    <property type="protein sequence ID" value="SAM84247.1"/>
    <property type="molecule type" value="Genomic_DNA"/>
</dbReference>
<protein>
    <submittedName>
        <fullName evidence="1">Uncharacterized protein</fullName>
    </submittedName>
</protein>
<gene>
    <name evidence="1" type="ORF">UBRO_21011</name>
</gene>
<evidence type="ECO:0000313" key="1">
    <source>
        <dbReference type="EMBL" id="SAM84247.1"/>
    </source>
</evidence>
<dbReference type="AlphaFoldDB" id="A0A1K0G911"/>
<proteinExistence type="predicted"/>
<reference evidence="2" key="1">
    <citation type="submission" date="2016-04" db="EMBL/GenBank/DDBJ databases">
        <authorList>
            <person name="Guldener U."/>
            <person name="Guldener U."/>
        </authorList>
    </citation>
    <scope>NUCLEOTIDE SEQUENCE [LARGE SCALE GENOMIC DNA]</scope>
    <source>
        <strain evidence="2">UB2112</strain>
    </source>
</reference>
<accession>A0A1K0G911</accession>
<evidence type="ECO:0000313" key="2">
    <source>
        <dbReference type="Proteomes" id="UP000179920"/>
    </source>
</evidence>